<keyword evidence="7" id="KW-1185">Reference proteome</keyword>
<gene>
    <name evidence="6" type="primary">TECPR1</name>
    <name evidence="6" type="ORF">CDAR_229341</name>
</gene>
<sequence length="1073" mass="120279">MTNLWAVNSLGKVYTLSTNEDCWVELKSDGVDFKKVAAHEFFTWAISGDHQIYIYVPTRDIPIRYRVVTYENERWNPFSGFSDKLLPTDRPHWSSADGLVALPQENFKLPSKSWDWEEEWYVEDNLDGQPLGPEGWTYAADFPVSYSPNKTWNSLVRRRKWIRYRRFCATNKWSLIPSIHEDPVLEPFIDVSVGGTEIPGSECNKFAVWAVTIMGRVVFRYGVTETSPEGSGWVPIATPGQADVSQVSVGPTGLAWAITWSGNALVRIGVTRENIMGHDWSVVDPPSESDLLTQISVGKNVVWALSKENKVWFRKGIDGLHSSENIKDAVGTGWVEMFGTFTGISVGIDDQVFSISSNAFDIQLRTGVNSNEFFGRTWKTLKAPLQSLHRSPSSSSLDSMSTISHRDSVLASDSVSLSQSPQSSRKISTASYTPSQRSDSCINLSITSEELSDRKFSDLEINCHRNGSHNRFQSISNRSSYSSLDSESFYSDKVLAFQSPMEMVVDNSNRDIMWIWISASGCAVNSESLPTWFSEATSISKSAVDELWYSDVVSQLKERFKREVSPFSSYPKAIEQSTWVKTASCRFFKHSWVNCLLELVQHGDNSSKGLLTCHYQKDQVSVQLNHITAAVCLPDWNKNILVIHTAKKTTKGAPYKFSFTSNDALQDWVATLNSTCRNVNKLSWVPERPSVWSLTVNGDVYVHKALPNIEIEPPVNMKWSLLGGGHLRMVETCPAGIVWGLGYNCLAWAYSKGYGGGPYHGVPGSNALIGPMSDMRCLYIYENQRWNPLSGFTAKGLPTDRYMWSDQTGRIECTKDNTHLPSGHWQWVSDWCIDYKTPGGVDKEGWQYATDFPRSYHGYKRFTDYVRRRRWYRKCKLTTTGPWKQLGNTPLLDVSFQVDPISENETVSVWAVAINGDVLSRVGVTENSPRGVNWIHVPSEKSFCSISVGGGNTVWGIAEDGSAQLRHGVSASIPTGQYWCHIEPHKQEIVPIFKEGTHWKLVSEDVKQVSVGPTDQVWCIKNNFVTSSGVISGVVCHRTGISEENDCGAGWDQGIGGCWTHVTVRGCHFPENN</sequence>
<feature type="domain" description="Peroxin/Ferlin" evidence="5">
    <location>
        <begin position="845"/>
        <end position="878"/>
    </location>
</feature>
<dbReference type="Proteomes" id="UP001054837">
    <property type="component" value="Unassembled WGS sequence"/>
</dbReference>
<dbReference type="Pfam" id="PF06398">
    <property type="entry name" value="Pex24p"/>
    <property type="match status" value="2"/>
</dbReference>
<evidence type="ECO:0000256" key="3">
    <source>
        <dbReference type="SAM" id="MobiDB-lite"/>
    </source>
</evidence>
<comment type="similarity">
    <text evidence="1">Belongs to the TECPR1 family.</text>
</comment>
<accession>A0AAV4R5U0</accession>
<dbReference type="Pfam" id="PF19193">
    <property type="entry name" value="Tectonin"/>
    <property type="match status" value="2"/>
</dbReference>
<dbReference type="PANTHER" id="PTHR23250">
    <property type="entry name" value="DYSFERLIN-RELATED"/>
    <property type="match status" value="1"/>
</dbReference>
<dbReference type="PANTHER" id="PTHR23250:SF1">
    <property type="entry name" value="TECTONIN BETA-PROPELLER REPEAT-CONTAINING PROTEIN 1"/>
    <property type="match status" value="1"/>
</dbReference>
<evidence type="ECO:0000256" key="1">
    <source>
        <dbReference type="ARBA" id="ARBA00005966"/>
    </source>
</evidence>
<dbReference type="EMBL" id="BPLQ01005621">
    <property type="protein sequence ID" value="GIY15996.1"/>
    <property type="molecule type" value="Genomic_DNA"/>
</dbReference>
<name>A0AAV4R5U0_9ARAC</name>
<evidence type="ECO:0000256" key="2">
    <source>
        <dbReference type="ARBA" id="ARBA00022737"/>
    </source>
</evidence>
<dbReference type="InterPro" id="IPR006614">
    <property type="entry name" value="Peroxin/Ferlin"/>
</dbReference>
<evidence type="ECO:0000313" key="6">
    <source>
        <dbReference type="EMBL" id="GIY15996.1"/>
    </source>
</evidence>
<dbReference type="AlphaFoldDB" id="A0AAV4R5U0"/>
<dbReference type="InterPro" id="IPR006624">
    <property type="entry name" value="Beta-propeller_rpt_TECPR"/>
</dbReference>
<dbReference type="InterPro" id="IPR010482">
    <property type="entry name" value="TECPR1-like_DysF"/>
</dbReference>
<dbReference type="SMART" id="SM00706">
    <property type="entry name" value="TECPR"/>
    <property type="match status" value="9"/>
</dbReference>
<dbReference type="GO" id="GO:0005737">
    <property type="term" value="C:cytoplasm"/>
    <property type="evidence" value="ECO:0007669"/>
    <property type="project" value="UniProtKB-ARBA"/>
</dbReference>
<dbReference type="SUPFAM" id="SSF50729">
    <property type="entry name" value="PH domain-like"/>
    <property type="match status" value="1"/>
</dbReference>
<organism evidence="6 7">
    <name type="scientific">Caerostris darwini</name>
    <dbReference type="NCBI Taxonomy" id="1538125"/>
    <lineage>
        <taxon>Eukaryota</taxon>
        <taxon>Metazoa</taxon>
        <taxon>Ecdysozoa</taxon>
        <taxon>Arthropoda</taxon>
        <taxon>Chelicerata</taxon>
        <taxon>Arachnida</taxon>
        <taxon>Araneae</taxon>
        <taxon>Araneomorphae</taxon>
        <taxon>Entelegynae</taxon>
        <taxon>Araneoidea</taxon>
        <taxon>Araneidae</taxon>
        <taxon>Caerostris</taxon>
    </lineage>
</organism>
<protein>
    <submittedName>
        <fullName evidence="6">Tectonin beta-propeller repeat-containing protein 1</fullName>
    </submittedName>
</protein>
<feature type="compositionally biased region" description="Polar residues" evidence="3">
    <location>
        <begin position="425"/>
        <end position="438"/>
    </location>
</feature>
<feature type="compositionally biased region" description="Low complexity" evidence="3">
    <location>
        <begin position="413"/>
        <end position="424"/>
    </location>
</feature>
<reference evidence="6 7" key="1">
    <citation type="submission" date="2021-06" db="EMBL/GenBank/DDBJ databases">
        <title>Caerostris darwini draft genome.</title>
        <authorList>
            <person name="Kono N."/>
            <person name="Arakawa K."/>
        </authorList>
    </citation>
    <scope>NUCLEOTIDE SEQUENCE [LARGE SCALE GENOMIC DNA]</scope>
</reference>
<proteinExistence type="inferred from homology"/>
<dbReference type="GO" id="GO:0098588">
    <property type="term" value="C:bounding membrane of organelle"/>
    <property type="evidence" value="ECO:0007669"/>
    <property type="project" value="UniProtKB-ARBA"/>
</dbReference>
<evidence type="ECO:0000313" key="7">
    <source>
        <dbReference type="Proteomes" id="UP001054837"/>
    </source>
</evidence>
<dbReference type="Pfam" id="PF06462">
    <property type="entry name" value="Hyd_WA"/>
    <property type="match status" value="2"/>
</dbReference>
<keyword evidence="2" id="KW-0677">Repeat</keyword>
<comment type="caution">
    <text evidence="6">The sequence shown here is derived from an EMBL/GenBank/DDBJ whole genome shotgun (WGS) entry which is preliminary data.</text>
</comment>
<feature type="domain" description="Peroxin/Ferlin" evidence="5">
    <location>
        <begin position="135"/>
        <end position="168"/>
    </location>
</feature>
<feature type="domain" description="Peroxin/Ferlin" evidence="4">
    <location>
        <begin position="62"/>
        <end position="123"/>
    </location>
</feature>
<feature type="domain" description="Peroxin/Ferlin" evidence="4">
    <location>
        <begin position="773"/>
        <end position="834"/>
    </location>
</feature>
<dbReference type="SMART" id="SM00694">
    <property type="entry name" value="DysFC"/>
    <property type="match status" value="2"/>
</dbReference>
<feature type="region of interest" description="Disordered" evidence="3">
    <location>
        <begin position="413"/>
        <end position="438"/>
    </location>
</feature>
<evidence type="ECO:0000259" key="5">
    <source>
        <dbReference type="SMART" id="SM00694"/>
    </source>
</evidence>
<dbReference type="SMART" id="SM00693">
    <property type="entry name" value="DysFN"/>
    <property type="match status" value="2"/>
</dbReference>
<dbReference type="InterPro" id="IPR051513">
    <property type="entry name" value="Tectonin_beta-prop"/>
</dbReference>
<evidence type="ECO:0000259" key="4">
    <source>
        <dbReference type="SMART" id="SM00693"/>
    </source>
</evidence>